<keyword evidence="2" id="KW-1185">Reference proteome</keyword>
<name>A0ABW9IUS6_STRGJ</name>
<proteinExistence type="predicted"/>
<comment type="caution">
    <text evidence="1">The sequence shown here is derived from an EMBL/GenBank/DDBJ whole genome shotgun (WGS) entry which is preliminary data.</text>
</comment>
<dbReference type="EMBL" id="JBJVNE010000023">
    <property type="protein sequence ID" value="MFM9651752.1"/>
    <property type="molecule type" value="Genomic_DNA"/>
</dbReference>
<reference evidence="1 2" key="1">
    <citation type="submission" date="2024-12" db="EMBL/GenBank/DDBJ databases">
        <title>Forecasting of Potato common scab and diversities of Pathogenic streptomyces spp. in china.</title>
        <authorList>
            <person name="Handique U."/>
            <person name="Wu J."/>
        </authorList>
    </citation>
    <scope>NUCLEOTIDE SEQUENCE [LARGE SCALE GENOMIC DNA]</scope>
    <source>
        <strain evidence="1 2">ZRIMU1585</strain>
    </source>
</reference>
<dbReference type="Proteomes" id="UP001631993">
    <property type="component" value="Unassembled WGS sequence"/>
</dbReference>
<dbReference type="RefSeq" id="WP_369276643.1">
    <property type="nucleotide sequence ID" value="NZ_JBJVMW010000027.1"/>
</dbReference>
<gene>
    <name evidence="1" type="ORF">ACKI1S_37065</name>
</gene>
<accession>A0ABW9IUS6</accession>
<evidence type="ECO:0000313" key="1">
    <source>
        <dbReference type="EMBL" id="MFM9651752.1"/>
    </source>
</evidence>
<sequence>MVTTTTQRLLDLTAIAPASHDEDLLLKLLEEANALYQQGFESHRGVVARRVDGTSPEVLVAALQAAGLPCDASQDRDELILLLALTEWEMTPAALAYSEMAEDAARRGVCMIPEL</sequence>
<evidence type="ECO:0000313" key="2">
    <source>
        <dbReference type="Proteomes" id="UP001631993"/>
    </source>
</evidence>
<organism evidence="1 2">
    <name type="scientific">Streptomyces galilaeus</name>
    <dbReference type="NCBI Taxonomy" id="33899"/>
    <lineage>
        <taxon>Bacteria</taxon>
        <taxon>Bacillati</taxon>
        <taxon>Actinomycetota</taxon>
        <taxon>Actinomycetes</taxon>
        <taxon>Kitasatosporales</taxon>
        <taxon>Streptomycetaceae</taxon>
        <taxon>Streptomyces</taxon>
    </lineage>
</organism>
<protein>
    <submittedName>
        <fullName evidence="1">Uncharacterized protein</fullName>
    </submittedName>
</protein>